<dbReference type="Proteomes" id="UP001223420">
    <property type="component" value="Unassembled WGS sequence"/>
</dbReference>
<dbReference type="RefSeq" id="WP_230367814.1">
    <property type="nucleotide sequence ID" value="NZ_JAJALK010000016.1"/>
</dbReference>
<accession>A0AAJ1TSW5</accession>
<name>A0AAJ1TSW5_9HYPH</name>
<organism evidence="1 2">
    <name type="scientific">Methylobacterium brachiatum</name>
    <dbReference type="NCBI Taxonomy" id="269660"/>
    <lineage>
        <taxon>Bacteria</taxon>
        <taxon>Pseudomonadati</taxon>
        <taxon>Pseudomonadota</taxon>
        <taxon>Alphaproteobacteria</taxon>
        <taxon>Hyphomicrobiales</taxon>
        <taxon>Methylobacteriaceae</taxon>
        <taxon>Methylobacterium</taxon>
    </lineage>
</organism>
<dbReference type="EMBL" id="JAUSWL010000015">
    <property type="protein sequence ID" value="MDQ0546541.1"/>
    <property type="molecule type" value="Genomic_DNA"/>
</dbReference>
<evidence type="ECO:0000313" key="1">
    <source>
        <dbReference type="EMBL" id="MDQ0546541.1"/>
    </source>
</evidence>
<proteinExistence type="predicted"/>
<comment type="caution">
    <text evidence="1">The sequence shown here is derived from an EMBL/GenBank/DDBJ whole genome shotgun (WGS) entry which is preliminary data.</text>
</comment>
<evidence type="ECO:0000313" key="2">
    <source>
        <dbReference type="Proteomes" id="UP001223420"/>
    </source>
</evidence>
<dbReference type="AlphaFoldDB" id="A0AAJ1TSW5"/>
<gene>
    <name evidence="1" type="ORF">QO001_005493</name>
</gene>
<protein>
    <submittedName>
        <fullName evidence="1">Uncharacterized protein</fullName>
    </submittedName>
</protein>
<reference evidence="1" key="1">
    <citation type="submission" date="2023-07" db="EMBL/GenBank/DDBJ databases">
        <title>Genomic Encyclopedia of Type Strains, Phase IV (KMG-IV): sequencing the most valuable type-strain genomes for metagenomic binning, comparative biology and taxonomic classification.</title>
        <authorList>
            <person name="Goeker M."/>
        </authorList>
    </citation>
    <scope>NUCLEOTIDE SEQUENCE</scope>
    <source>
        <strain evidence="1">DSM 19569</strain>
    </source>
</reference>
<sequence length="170" mass="18425">MPALNEHVAKRPSRGMIVRSKIELSAGTKIYKIGHRTVKGRVLSDDEVLTSPWWISEADFEEISRRACASGSALSEVWRQYGAIARQWGGSCDLVVKAKVVGSLTAFIGPGTIQDMRKDDERVSPSADQPLWVPPPTITQIFIPGLGDKAANGSTSIVTIALGDILVRQV</sequence>